<dbReference type="Pfam" id="PF01400">
    <property type="entry name" value="Astacin"/>
    <property type="match status" value="1"/>
</dbReference>
<dbReference type="PANTHER" id="PTHR10127:SF903">
    <property type="entry name" value="MEPRIN A SUBUNIT"/>
    <property type="match status" value="1"/>
</dbReference>
<dbReference type="InterPro" id="IPR000998">
    <property type="entry name" value="MAM_dom"/>
</dbReference>
<keyword evidence="4 10" id="KW-0378">Hydrolase</keyword>
<comment type="caution">
    <text evidence="10">Lacks conserved residue(s) required for the propagation of feature annotation.</text>
</comment>
<evidence type="ECO:0000259" key="13">
    <source>
        <dbReference type="PROSITE" id="PS51864"/>
    </source>
</evidence>
<name>A0A6P8G6Z2_CLUHA</name>
<evidence type="ECO:0000313" key="14">
    <source>
        <dbReference type="Proteomes" id="UP000515152"/>
    </source>
</evidence>
<evidence type="ECO:0000259" key="12">
    <source>
        <dbReference type="PROSITE" id="PS50060"/>
    </source>
</evidence>
<keyword evidence="7" id="KW-0865">Zymogen</keyword>
<dbReference type="GO" id="GO:0008270">
    <property type="term" value="F:zinc ion binding"/>
    <property type="evidence" value="ECO:0007669"/>
    <property type="project" value="UniProtKB-UniRule"/>
</dbReference>
<feature type="domain" description="MAM" evidence="12">
    <location>
        <begin position="208"/>
        <end position="253"/>
    </location>
</feature>
<dbReference type="KEGG" id="char:116222350"/>
<feature type="binding site" evidence="10">
    <location>
        <position position="97"/>
    </location>
    <ligand>
        <name>Zn(2+)</name>
        <dbReference type="ChEBI" id="CHEBI:29105"/>
        <note>catalytic</note>
    </ligand>
</feature>
<feature type="domain" description="Peptidase M12A" evidence="13">
    <location>
        <begin position="7"/>
        <end position="201"/>
    </location>
</feature>
<feature type="active site" evidence="10">
    <location>
        <position position="98"/>
    </location>
</feature>
<proteinExistence type="predicted"/>
<evidence type="ECO:0000313" key="15">
    <source>
        <dbReference type="RefSeq" id="XP_031431901.2"/>
    </source>
</evidence>
<dbReference type="GeneID" id="116222350"/>
<dbReference type="PANTHER" id="PTHR10127">
    <property type="entry name" value="DISCOIDIN, CUB, EGF, LAMININ , AND ZINC METALLOPROTEASE DOMAIN CONTAINING"/>
    <property type="match status" value="1"/>
</dbReference>
<dbReference type="InterPro" id="IPR001506">
    <property type="entry name" value="Peptidase_M12A"/>
</dbReference>
<accession>A0A6P8G6Z2</accession>
<reference evidence="15" key="1">
    <citation type="submission" date="2025-08" db="UniProtKB">
        <authorList>
            <consortium name="RefSeq"/>
        </authorList>
    </citation>
    <scope>IDENTIFICATION</scope>
</reference>
<dbReference type="RefSeq" id="XP_031431901.2">
    <property type="nucleotide sequence ID" value="XM_031576041.2"/>
</dbReference>
<evidence type="ECO:0000256" key="6">
    <source>
        <dbReference type="ARBA" id="ARBA00023049"/>
    </source>
</evidence>
<keyword evidence="14" id="KW-1185">Reference proteome</keyword>
<dbReference type="AlphaFoldDB" id="A0A6P8G6Z2"/>
<evidence type="ECO:0000256" key="2">
    <source>
        <dbReference type="ARBA" id="ARBA00022723"/>
    </source>
</evidence>
<keyword evidence="5 10" id="KW-0862">Zinc</keyword>
<feature type="compositionally biased region" description="Basic and acidic residues" evidence="11">
    <location>
        <begin position="234"/>
        <end position="244"/>
    </location>
</feature>
<evidence type="ECO:0000256" key="10">
    <source>
        <dbReference type="PROSITE-ProRule" id="PRU01211"/>
    </source>
</evidence>
<dbReference type="OrthoDB" id="291007at2759"/>
<dbReference type="Proteomes" id="UP000515152">
    <property type="component" value="Chromosome 11"/>
</dbReference>
<dbReference type="PROSITE" id="PS51864">
    <property type="entry name" value="ASTACIN"/>
    <property type="match status" value="1"/>
</dbReference>
<dbReference type="FunFam" id="3.40.390.10:FF:000015">
    <property type="entry name" value="Meprin A subunit"/>
    <property type="match status" value="1"/>
</dbReference>
<keyword evidence="3" id="KW-0732">Signal</keyword>
<gene>
    <name evidence="15" type="primary">LOC116222350</name>
</gene>
<evidence type="ECO:0000256" key="7">
    <source>
        <dbReference type="ARBA" id="ARBA00023145"/>
    </source>
</evidence>
<dbReference type="PROSITE" id="PS50060">
    <property type="entry name" value="MAM_2"/>
    <property type="match status" value="1"/>
</dbReference>
<feature type="region of interest" description="Disordered" evidence="11">
    <location>
        <begin position="234"/>
        <end position="260"/>
    </location>
</feature>
<dbReference type="GO" id="GO:0016020">
    <property type="term" value="C:membrane"/>
    <property type="evidence" value="ECO:0007669"/>
    <property type="project" value="InterPro"/>
</dbReference>
<dbReference type="GO" id="GO:0006508">
    <property type="term" value="P:proteolysis"/>
    <property type="evidence" value="ECO:0007669"/>
    <property type="project" value="UniProtKB-KW"/>
</dbReference>
<evidence type="ECO:0000256" key="3">
    <source>
        <dbReference type="ARBA" id="ARBA00022729"/>
    </source>
</evidence>
<keyword evidence="1 10" id="KW-0645">Protease</keyword>
<feature type="binding site" evidence="10">
    <location>
        <position position="101"/>
    </location>
    <ligand>
        <name>Zn(2+)</name>
        <dbReference type="ChEBI" id="CHEBI:29105"/>
        <note>catalytic</note>
    </ligand>
</feature>
<keyword evidence="6 10" id="KW-0482">Metalloprotease</keyword>
<dbReference type="GO" id="GO:0004222">
    <property type="term" value="F:metalloendopeptidase activity"/>
    <property type="evidence" value="ECO:0007669"/>
    <property type="project" value="UniProtKB-UniRule"/>
</dbReference>
<sequence>MESNSRSSTLREGAKWNTSVPYLLGNTLDVHYKGIILRAFEQFSLKSCINFIPRQNENDFIHIQKLGGCFSYVGKKVSGGQNVSIGLKCAFVPIVEHELLHALGFFHEQSRYDRDDHVTIIWENIQEGEENCFNKASEDESSLLNTSYDYTSLMHYKKNEFSNGNGSTIITKQPEFQDVIGNRIEMSSTDALELNRLYQCDASVSFLDHCSFEDESLCEMSVCSRSSAGWQRVSRADGGPHSDHTYLGTDSQGEVSVHVY</sequence>
<feature type="binding site" evidence="10">
    <location>
        <position position="107"/>
    </location>
    <ligand>
        <name>Zn(2+)</name>
        <dbReference type="ChEBI" id="CHEBI:29105"/>
        <note>catalytic</note>
    </ligand>
</feature>
<protein>
    <submittedName>
        <fullName evidence="15">Meprin A subunit beta-like</fullName>
    </submittedName>
</protein>
<comment type="cofactor">
    <cofactor evidence="10">
        <name>Zn(2+)</name>
        <dbReference type="ChEBI" id="CHEBI:29105"/>
    </cofactor>
    <text evidence="10">Binds 1 zinc ion per subunit.</text>
</comment>
<evidence type="ECO:0000256" key="5">
    <source>
        <dbReference type="ARBA" id="ARBA00022833"/>
    </source>
</evidence>
<keyword evidence="2 10" id="KW-0479">Metal-binding</keyword>
<evidence type="ECO:0000256" key="8">
    <source>
        <dbReference type="ARBA" id="ARBA00023157"/>
    </source>
</evidence>
<evidence type="ECO:0000256" key="1">
    <source>
        <dbReference type="ARBA" id="ARBA00022670"/>
    </source>
</evidence>
<evidence type="ECO:0000256" key="4">
    <source>
        <dbReference type="ARBA" id="ARBA00022801"/>
    </source>
</evidence>
<dbReference type="InterPro" id="IPR006026">
    <property type="entry name" value="Peptidase_Metallo"/>
</dbReference>
<evidence type="ECO:0000256" key="11">
    <source>
        <dbReference type="SAM" id="MobiDB-lite"/>
    </source>
</evidence>
<organism evidence="14 15">
    <name type="scientific">Clupea harengus</name>
    <name type="common">Atlantic herring</name>
    <dbReference type="NCBI Taxonomy" id="7950"/>
    <lineage>
        <taxon>Eukaryota</taxon>
        <taxon>Metazoa</taxon>
        <taxon>Chordata</taxon>
        <taxon>Craniata</taxon>
        <taxon>Vertebrata</taxon>
        <taxon>Euteleostomi</taxon>
        <taxon>Actinopterygii</taxon>
        <taxon>Neopterygii</taxon>
        <taxon>Teleostei</taxon>
        <taxon>Clupei</taxon>
        <taxon>Clupeiformes</taxon>
        <taxon>Clupeoidei</taxon>
        <taxon>Clupeidae</taxon>
        <taxon>Clupea</taxon>
    </lineage>
</organism>
<evidence type="ECO:0000256" key="9">
    <source>
        <dbReference type="ARBA" id="ARBA00023180"/>
    </source>
</evidence>
<dbReference type="SMART" id="SM00235">
    <property type="entry name" value="ZnMc"/>
    <property type="match status" value="1"/>
</dbReference>
<keyword evidence="8" id="KW-1015">Disulfide bond</keyword>
<keyword evidence="9" id="KW-0325">Glycoprotein</keyword>